<evidence type="ECO:0000313" key="2">
    <source>
        <dbReference type="Proteomes" id="UP000625735"/>
    </source>
</evidence>
<evidence type="ECO:0000313" key="1">
    <source>
        <dbReference type="EMBL" id="GGD34322.1"/>
    </source>
</evidence>
<keyword evidence="2" id="KW-1185">Reference proteome</keyword>
<dbReference type="AlphaFoldDB" id="A0A916Y8U0"/>
<dbReference type="Proteomes" id="UP000625735">
    <property type="component" value="Unassembled WGS sequence"/>
</dbReference>
<reference evidence="1" key="2">
    <citation type="submission" date="2020-09" db="EMBL/GenBank/DDBJ databases">
        <authorList>
            <person name="Sun Q."/>
            <person name="Zhou Y."/>
        </authorList>
    </citation>
    <scope>NUCLEOTIDE SEQUENCE</scope>
    <source>
        <strain evidence="1">CGMCC 1.12506</strain>
    </source>
</reference>
<dbReference type="Gene3D" id="2.180.10.10">
    <property type="entry name" value="RHS repeat-associated core"/>
    <property type="match status" value="1"/>
</dbReference>
<organism evidence="1 2">
    <name type="scientific">Flavobacterium orientale</name>
    <dbReference type="NCBI Taxonomy" id="1756020"/>
    <lineage>
        <taxon>Bacteria</taxon>
        <taxon>Pseudomonadati</taxon>
        <taxon>Bacteroidota</taxon>
        <taxon>Flavobacteriia</taxon>
        <taxon>Flavobacteriales</taxon>
        <taxon>Flavobacteriaceae</taxon>
        <taxon>Flavobacterium</taxon>
    </lineage>
</organism>
<dbReference type="EMBL" id="BMFG01000011">
    <property type="protein sequence ID" value="GGD34322.1"/>
    <property type="molecule type" value="Genomic_DNA"/>
</dbReference>
<comment type="caution">
    <text evidence="1">The sequence shown here is derived from an EMBL/GenBank/DDBJ whole genome shotgun (WGS) entry which is preliminary data.</text>
</comment>
<accession>A0A916Y8U0</accession>
<gene>
    <name evidence="1" type="ORF">GCM10011343_25260</name>
</gene>
<sequence>MLVPNRHGSAESYRYGFQGQEKDDEVKGEGNSLNYTFRMHDPRVGRFLSLDPLFKKYPHNSPYAFSENRVIDGVELEGREFKVIKNDKGFHIHLDFRVVNESDIISKGLIDKMIYQITTGIKGFDGYDADGQYISFSATYSSAATINLFIVDDFQKGARNFGKEISNEEKSTADMVAFGLVPQSQKGDVITGSVYLRADGISLSSETKDVNKTNGAFTSFHEFLVHLISQNKESGGDDHQSLDVGAEANDFTRKKGSKVLYERKKLTLNDVNDNLFTPDAPNKVNFSLASKQLTLILKNIIEGIKKYNSDDVNKITPDKDKIHNYKSPYDTN</sequence>
<evidence type="ECO:0008006" key="3">
    <source>
        <dbReference type="Google" id="ProtNLM"/>
    </source>
</evidence>
<proteinExistence type="predicted"/>
<name>A0A916Y8U0_9FLAO</name>
<reference evidence="1" key="1">
    <citation type="journal article" date="2014" name="Int. J. Syst. Evol. Microbiol.">
        <title>Complete genome sequence of Corynebacterium casei LMG S-19264T (=DSM 44701T), isolated from a smear-ripened cheese.</title>
        <authorList>
            <consortium name="US DOE Joint Genome Institute (JGI-PGF)"/>
            <person name="Walter F."/>
            <person name="Albersmeier A."/>
            <person name="Kalinowski J."/>
            <person name="Ruckert C."/>
        </authorList>
    </citation>
    <scope>NUCLEOTIDE SEQUENCE</scope>
    <source>
        <strain evidence="1">CGMCC 1.12506</strain>
    </source>
</reference>
<dbReference type="RefSeq" id="WP_188362947.1">
    <property type="nucleotide sequence ID" value="NZ_BMFG01000011.1"/>
</dbReference>
<protein>
    <recommendedName>
        <fullName evidence="3">RHS repeat-associated core domain-containing protein</fullName>
    </recommendedName>
</protein>